<dbReference type="Pfam" id="PF21806">
    <property type="entry name" value="DUF6879"/>
    <property type="match status" value="1"/>
</dbReference>
<dbReference type="Proteomes" id="UP000269198">
    <property type="component" value="Unassembled WGS sequence"/>
</dbReference>
<organism evidence="2 3">
    <name type="scientific">Halostreptopolyspora alba</name>
    <dbReference type="NCBI Taxonomy" id="2487137"/>
    <lineage>
        <taxon>Bacteria</taxon>
        <taxon>Bacillati</taxon>
        <taxon>Actinomycetota</taxon>
        <taxon>Actinomycetes</taxon>
        <taxon>Streptosporangiales</taxon>
        <taxon>Nocardiopsidaceae</taxon>
        <taxon>Halostreptopolyspora</taxon>
    </lineage>
</organism>
<evidence type="ECO:0000259" key="1">
    <source>
        <dbReference type="Pfam" id="PF21806"/>
    </source>
</evidence>
<name>A0A3N0EI18_9ACTN</name>
<dbReference type="InterPro" id="IPR049244">
    <property type="entry name" value="DUF6879"/>
</dbReference>
<evidence type="ECO:0000313" key="2">
    <source>
        <dbReference type="EMBL" id="RNL87535.1"/>
    </source>
</evidence>
<accession>A0A3N0EI18</accession>
<reference evidence="2 3" key="1">
    <citation type="submission" date="2018-11" db="EMBL/GenBank/DDBJ databases">
        <title>The genome draft of YIM 96095.</title>
        <authorList>
            <person name="Tang S.-K."/>
            <person name="Chunyu W.-X."/>
            <person name="Feng Y.-Z."/>
        </authorList>
    </citation>
    <scope>NUCLEOTIDE SEQUENCE [LARGE SCALE GENOMIC DNA]</scope>
    <source>
        <strain evidence="2 3">YIM 96095</strain>
    </source>
</reference>
<feature type="domain" description="DUF6879" evidence="1">
    <location>
        <begin position="34"/>
        <end position="190"/>
    </location>
</feature>
<evidence type="ECO:0000313" key="3">
    <source>
        <dbReference type="Proteomes" id="UP000269198"/>
    </source>
</evidence>
<sequence length="206" mass="23419">MFDRIRAAEGTILDRPAYHADSDQEEEKLDGGVIWKLERAQYFNELDDPAWDAFVAGDWARVMEIFESERDAVRADVGRYVHQGLEFRRLRIVEDPPTPYLQWESHSHRIFAECGHAIRALDTPEVAHLEGANPLPELMIYGTRVLYQVRYDEAWTPIGAKRVDDPELVAGAAAAIAELWERGEAFSDYFDRCIAARSISRPAGGN</sequence>
<gene>
    <name evidence="2" type="ORF">EFW17_01610</name>
</gene>
<protein>
    <recommendedName>
        <fullName evidence="1">DUF6879 domain-containing protein</fullName>
    </recommendedName>
</protein>
<proteinExistence type="predicted"/>
<keyword evidence="3" id="KW-1185">Reference proteome</keyword>
<comment type="caution">
    <text evidence="2">The sequence shown here is derived from an EMBL/GenBank/DDBJ whole genome shotgun (WGS) entry which is preliminary data.</text>
</comment>
<dbReference type="AlphaFoldDB" id="A0A3N0EI18"/>
<dbReference type="EMBL" id="RJMB01000001">
    <property type="protein sequence ID" value="RNL87535.1"/>
    <property type="molecule type" value="Genomic_DNA"/>
</dbReference>